<dbReference type="Proteomes" id="UP000594638">
    <property type="component" value="Unassembled WGS sequence"/>
</dbReference>
<dbReference type="AlphaFoldDB" id="A0A8S0T0X9"/>
<dbReference type="Gramene" id="OE9A087087T1">
    <property type="protein sequence ID" value="OE9A087087C1"/>
    <property type="gene ID" value="OE9A087087"/>
</dbReference>
<organism evidence="2 3">
    <name type="scientific">Olea europaea subsp. europaea</name>
    <dbReference type="NCBI Taxonomy" id="158383"/>
    <lineage>
        <taxon>Eukaryota</taxon>
        <taxon>Viridiplantae</taxon>
        <taxon>Streptophyta</taxon>
        <taxon>Embryophyta</taxon>
        <taxon>Tracheophyta</taxon>
        <taxon>Spermatophyta</taxon>
        <taxon>Magnoliopsida</taxon>
        <taxon>eudicotyledons</taxon>
        <taxon>Gunneridae</taxon>
        <taxon>Pentapetalae</taxon>
        <taxon>asterids</taxon>
        <taxon>lamiids</taxon>
        <taxon>Lamiales</taxon>
        <taxon>Oleaceae</taxon>
        <taxon>Oleeae</taxon>
        <taxon>Olea</taxon>
    </lineage>
</organism>
<evidence type="ECO:0000313" key="3">
    <source>
        <dbReference type="Proteomes" id="UP000594638"/>
    </source>
</evidence>
<dbReference type="EMBL" id="CACTIH010005598">
    <property type="protein sequence ID" value="CAA2998581.1"/>
    <property type="molecule type" value="Genomic_DNA"/>
</dbReference>
<reference evidence="2 3" key="1">
    <citation type="submission" date="2019-12" db="EMBL/GenBank/DDBJ databases">
        <authorList>
            <person name="Alioto T."/>
            <person name="Alioto T."/>
            <person name="Gomez Garrido J."/>
        </authorList>
    </citation>
    <scope>NUCLEOTIDE SEQUENCE [LARGE SCALE GENOMIC DNA]</scope>
</reference>
<feature type="compositionally biased region" description="Basic and acidic residues" evidence="1">
    <location>
        <begin position="1"/>
        <end position="13"/>
    </location>
</feature>
<sequence>MTVREGRIEKESQNNDGSGILLDDRENEIVGKENVGANINDGMVDEDEEWSLPGVVEEEMTIVVEREEKILSRFVTEIEKLASDSKTKTETEIELEISVREKFENEELAKVEQMEFQMVENNTKVSIANTINCKEKVAVELNDLELRLATK</sequence>
<name>A0A8S0T0X9_OLEEU</name>
<feature type="region of interest" description="Disordered" evidence="1">
    <location>
        <begin position="1"/>
        <end position="24"/>
    </location>
</feature>
<comment type="caution">
    <text evidence="2">The sequence shown here is derived from an EMBL/GenBank/DDBJ whole genome shotgun (WGS) entry which is preliminary data.</text>
</comment>
<keyword evidence="3" id="KW-1185">Reference proteome</keyword>
<proteinExistence type="predicted"/>
<protein>
    <submittedName>
        <fullName evidence="2">Uncharacterized protein</fullName>
    </submittedName>
</protein>
<evidence type="ECO:0000313" key="2">
    <source>
        <dbReference type="EMBL" id="CAA2998581.1"/>
    </source>
</evidence>
<evidence type="ECO:0000256" key="1">
    <source>
        <dbReference type="SAM" id="MobiDB-lite"/>
    </source>
</evidence>
<accession>A0A8S0T0X9</accession>
<gene>
    <name evidence="2" type="ORF">OLEA9_A087087</name>
</gene>